<dbReference type="AlphaFoldDB" id="A0A2M8EM60"/>
<evidence type="ECO:0000313" key="1">
    <source>
        <dbReference type="EMBL" id="PJC23810.1"/>
    </source>
</evidence>
<accession>A0A2M8EM60</accession>
<reference evidence="2" key="1">
    <citation type="submission" date="2017-09" db="EMBL/GenBank/DDBJ databases">
        <title>Depth-based differentiation of microbial function through sediment-hosted aquifers and enrichment of novel symbionts in the deep terrestrial subsurface.</title>
        <authorList>
            <person name="Probst A.J."/>
            <person name="Ladd B."/>
            <person name="Jarett J.K."/>
            <person name="Geller-Mcgrath D.E."/>
            <person name="Sieber C.M.K."/>
            <person name="Emerson J.B."/>
            <person name="Anantharaman K."/>
            <person name="Thomas B.C."/>
            <person name="Malmstrom R."/>
            <person name="Stieglmeier M."/>
            <person name="Klingl A."/>
            <person name="Woyke T."/>
            <person name="Ryan C.M."/>
            <person name="Banfield J.F."/>
        </authorList>
    </citation>
    <scope>NUCLEOTIDE SEQUENCE [LARGE SCALE GENOMIC DNA]</scope>
</reference>
<organism evidence="1 2">
    <name type="scientific">candidate division WWE3 bacterium CG_4_9_14_0_2_um_filter_35_11</name>
    <dbReference type="NCBI Taxonomy" id="1975077"/>
    <lineage>
        <taxon>Bacteria</taxon>
        <taxon>Katanobacteria</taxon>
    </lineage>
</organism>
<dbReference type="Gene3D" id="3.40.50.1000">
    <property type="entry name" value="HAD superfamily/HAD-like"/>
    <property type="match status" value="1"/>
</dbReference>
<comment type="caution">
    <text evidence="1">The sequence shown here is derived from an EMBL/GenBank/DDBJ whole genome shotgun (WGS) entry which is preliminary data.</text>
</comment>
<dbReference type="InterPro" id="IPR023214">
    <property type="entry name" value="HAD_sf"/>
</dbReference>
<sequence length="83" mass="9403">MIGYLKPDDNAFIEAIRILNESPKDLFFIDDKDANVKAAKNFGINGAVASDTIDFIISLAFINFKHFSFKTFCVCHFCIIHKL</sequence>
<evidence type="ECO:0000313" key="2">
    <source>
        <dbReference type="Proteomes" id="UP000229756"/>
    </source>
</evidence>
<dbReference type="EMBL" id="PFSJ01000010">
    <property type="protein sequence ID" value="PJC23810.1"/>
    <property type="molecule type" value="Genomic_DNA"/>
</dbReference>
<dbReference type="InterPro" id="IPR036412">
    <property type="entry name" value="HAD-like_sf"/>
</dbReference>
<gene>
    <name evidence="1" type="ORF">CO058_01370</name>
</gene>
<dbReference type="Proteomes" id="UP000229756">
    <property type="component" value="Unassembled WGS sequence"/>
</dbReference>
<dbReference type="SUPFAM" id="SSF56784">
    <property type="entry name" value="HAD-like"/>
    <property type="match status" value="1"/>
</dbReference>
<name>A0A2M8EM60_UNCKA</name>
<proteinExistence type="predicted"/>
<protein>
    <submittedName>
        <fullName evidence="1">Uncharacterized protein</fullName>
    </submittedName>
</protein>